<sequence>MTRPTVFSPLLSPTLRSALGVLSLLGALAASPARAQAPADVQVQAQEEAKEAQSKAARAAERARVEKYYRDKLAECHARFASTGCDEDLRAERIQALRPLQKADQEANARDRQRRAQAQRARVEEKDRQAAADEGRRKTESVRAADQPASAAALPPARAPRANPQFHQRQVDREAEAAKRKAAARREAAEVRRQQAEENARQAEALQKKRAAKPVDPKRPAPAHLPTPSASDIQGLPPR</sequence>
<evidence type="ECO:0000313" key="4">
    <source>
        <dbReference type="Proteomes" id="UP001064933"/>
    </source>
</evidence>
<evidence type="ECO:0000256" key="2">
    <source>
        <dbReference type="SAM" id="SignalP"/>
    </source>
</evidence>
<feature type="compositionally biased region" description="Basic and acidic residues" evidence="1">
    <location>
        <begin position="99"/>
        <end position="111"/>
    </location>
</feature>
<feature type="compositionally biased region" description="Low complexity" evidence="1">
    <location>
        <begin position="144"/>
        <end position="164"/>
    </location>
</feature>
<evidence type="ECO:0000256" key="1">
    <source>
        <dbReference type="SAM" id="MobiDB-lite"/>
    </source>
</evidence>
<organism evidence="3 4">
    <name type="scientific">Roseateles amylovorans</name>
    <dbReference type="NCBI Taxonomy" id="2978473"/>
    <lineage>
        <taxon>Bacteria</taxon>
        <taxon>Pseudomonadati</taxon>
        <taxon>Pseudomonadota</taxon>
        <taxon>Betaproteobacteria</taxon>
        <taxon>Burkholderiales</taxon>
        <taxon>Sphaerotilaceae</taxon>
        <taxon>Roseateles</taxon>
    </lineage>
</organism>
<feature type="compositionally biased region" description="Basic and acidic residues" evidence="1">
    <location>
        <begin position="169"/>
        <end position="201"/>
    </location>
</feature>
<proteinExistence type="predicted"/>
<feature type="compositionally biased region" description="Basic and acidic residues" evidence="1">
    <location>
        <begin position="121"/>
        <end position="143"/>
    </location>
</feature>
<dbReference type="RefSeq" id="WP_261756819.1">
    <property type="nucleotide sequence ID" value="NZ_CP104562.2"/>
</dbReference>
<dbReference type="EMBL" id="CP104562">
    <property type="protein sequence ID" value="UXH77077.1"/>
    <property type="molecule type" value="Genomic_DNA"/>
</dbReference>
<gene>
    <name evidence="3" type="ORF">N4261_18930</name>
</gene>
<feature type="chain" id="PRO_5046054397" evidence="2">
    <location>
        <begin position="36"/>
        <end position="239"/>
    </location>
</feature>
<reference evidence="3" key="1">
    <citation type="submission" date="2022-10" db="EMBL/GenBank/DDBJ databases">
        <title>Characterization and whole genome sequencing of a new Roseateles species, isolated from fresh water.</title>
        <authorList>
            <person name="Guliayeva D.Y."/>
            <person name="Akhremchuk A.E."/>
            <person name="Sikolenko M.A."/>
            <person name="Valentovich L.N."/>
            <person name="Sidarenka A.V."/>
        </authorList>
    </citation>
    <scope>NUCLEOTIDE SEQUENCE</scope>
    <source>
        <strain evidence="3">BIM B-1768</strain>
    </source>
</reference>
<evidence type="ECO:0000313" key="3">
    <source>
        <dbReference type="EMBL" id="UXH77077.1"/>
    </source>
</evidence>
<keyword evidence="4" id="KW-1185">Reference proteome</keyword>
<name>A0ABY6AW28_9BURK</name>
<feature type="region of interest" description="Disordered" evidence="1">
    <location>
        <begin position="99"/>
        <end position="239"/>
    </location>
</feature>
<dbReference type="Proteomes" id="UP001064933">
    <property type="component" value="Chromosome"/>
</dbReference>
<accession>A0ABY6AW28</accession>
<feature type="signal peptide" evidence="2">
    <location>
        <begin position="1"/>
        <end position="35"/>
    </location>
</feature>
<keyword evidence="2" id="KW-0732">Signal</keyword>
<protein>
    <submittedName>
        <fullName evidence="3">Uncharacterized protein</fullName>
    </submittedName>
</protein>